<dbReference type="EMBL" id="MFGJ01000007">
    <property type="protein sequence ID" value="OGF31881.1"/>
    <property type="molecule type" value="Genomic_DNA"/>
</dbReference>
<dbReference type="InterPro" id="IPR001911">
    <property type="entry name" value="Ribosomal_bS21"/>
</dbReference>
<dbReference type="STRING" id="1798002.A2478_05355"/>
<evidence type="ECO:0000256" key="1">
    <source>
        <dbReference type="ARBA" id="ARBA00006640"/>
    </source>
</evidence>
<dbReference type="GO" id="GO:0006412">
    <property type="term" value="P:translation"/>
    <property type="evidence" value="ECO:0007669"/>
    <property type="project" value="InterPro"/>
</dbReference>
<evidence type="ECO:0000256" key="2">
    <source>
        <dbReference type="ARBA" id="ARBA00022980"/>
    </source>
</evidence>
<comment type="similarity">
    <text evidence="1">Belongs to the bacterial ribosomal protein bS21 family.</text>
</comment>
<dbReference type="GO" id="GO:0003735">
    <property type="term" value="F:structural constituent of ribosome"/>
    <property type="evidence" value="ECO:0007669"/>
    <property type="project" value="InterPro"/>
</dbReference>
<sequence length="80" mass="9881">MLEVKRKKGETFESFLRRFNKRLIQSGKILQFKKVQYFKKKTTKNLQKTSALRKMEVRDRREYLKKVGRLPEEDTHNRRH</sequence>
<proteinExistence type="inferred from homology"/>
<dbReference type="Proteomes" id="UP000179001">
    <property type="component" value="Unassembled WGS sequence"/>
</dbReference>
<evidence type="ECO:0000313" key="6">
    <source>
        <dbReference type="Proteomes" id="UP000179001"/>
    </source>
</evidence>
<evidence type="ECO:0000256" key="3">
    <source>
        <dbReference type="ARBA" id="ARBA00023274"/>
    </source>
</evidence>
<comment type="caution">
    <text evidence="5">The sequence shown here is derived from an EMBL/GenBank/DDBJ whole genome shotgun (WGS) entry which is preliminary data.</text>
</comment>
<evidence type="ECO:0000256" key="4">
    <source>
        <dbReference type="ARBA" id="ARBA00035135"/>
    </source>
</evidence>
<name>A0A1F5T089_9BACT</name>
<reference evidence="5 6" key="1">
    <citation type="journal article" date="2016" name="Nat. Commun.">
        <title>Thousands of microbial genomes shed light on interconnected biogeochemical processes in an aquifer system.</title>
        <authorList>
            <person name="Anantharaman K."/>
            <person name="Brown C.T."/>
            <person name="Hug L.A."/>
            <person name="Sharon I."/>
            <person name="Castelle C.J."/>
            <person name="Probst A.J."/>
            <person name="Thomas B.C."/>
            <person name="Singh A."/>
            <person name="Wilkins M.J."/>
            <person name="Karaoz U."/>
            <person name="Brodie E.L."/>
            <person name="Williams K.H."/>
            <person name="Hubbard S.S."/>
            <person name="Banfield J.F."/>
        </authorList>
    </citation>
    <scope>NUCLEOTIDE SEQUENCE [LARGE SCALE GENOMIC DNA]</scope>
</reference>
<organism evidence="5 6">
    <name type="scientific">Candidatus Falkowbacteria bacterium RIFOXYC2_FULL_36_12</name>
    <dbReference type="NCBI Taxonomy" id="1798002"/>
    <lineage>
        <taxon>Bacteria</taxon>
        <taxon>Candidatus Falkowiibacteriota</taxon>
    </lineage>
</organism>
<dbReference type="GO" id="GO:1990904">
    <property type="term" value="C:ribonucleoprotein complex"/>
    <property type="evidence" value="ECO:0007669"/>
    <property type="project" value="UniProtKB-KW"/>
</dbReference>
<dbReference type="Pfam" id="PF01165">
    <property type="entry name" value="Ribosomal_S21"/>
    <property type="match status" value="1"/>
</dbReference>
<gene>
    <name evidence="5" type="ORF">A2478_05355</name>
</gene>
<dbReference type="GO" id="GO:0005840">
    <property type="term" value="C:ribosome"/>
    <property type="evidence" value="ECO:0007669"/>
    <property type="project" value="UniProtKB-KW"/>
</dbReference>
<evidence type="ECO:0000313" key="5">
    <source>
        <dbReference type="EMBL" id="OGF31881.1"/>
    </source>
</evidence>
<keyword evidence="3" id="KW-0687">Ribonucleoprotein</keyword>
<accession>A0A1F5T089</accession>
<protein>
    <recommendedName>
        <fullName evidence="4">Small ribosomal subunit protein bS21</fullName>
    </recommendedName>
</protein>
<keyword evidence="2" id="KW-0689">Ribosomal protein</keyword>
<dbReference type="AlphaFoldDB" id="A0A1F5T089"/>